<comment type="caution">
    <text evidence="3">The sequence shown here is derived from an EMBL/GenBank/DDBJ whole genome shotgun (WGS) entry which is preliminary data.</text>
</comment>
<sequence>MRAGRAGGRGPVPPGLLLPRGPLVAERPVAPDVPLVAVAHGSRDPRAAATVEELLDLVRRSSGVRVVTSYLDHAPPAPGQALGGLVGEGADEAVVLPLLLTAAYHSKTDIPGVLHEARAAHPRLRLHYGATLGPHPLMIGALERRLAEAGVRPDPETAVVLAAAGSSDPAANATIGRMARGWRGWGTVVPAYASAARPTPAEAVRALYAAGARRVVVASYFLAPGFFADKVRDEALAAGAVAVSPALGAIPELAEITAQRYREALLRAAPVAVAG</sequence>
<keyword evidence="2" id="KW-0456">Lyase</keyword>
<dbReference type="EMBL" id="BAAABM010000009">
    <property type="protein sequence ID" value="GAA0325707.1"/>
    <property type="molecule type" value="Genomic_DNA"/>
</dbReference>
<dbReference type="Pfam" id="PF01903">
    <property type="entry name" value="CbiX"/>
    <property type="match status" value="2"/>
</dbReference>
<dbReference type="SUPFAM" id="SSF53800">
    <property type="entry name" value="Chelatase"/>
    <property type="match status" value="1"/>
</dbReference>
<dbReference type="Gene3D" id="3.40.50.1400">
    <property type="match status" value="2"/>
</dbReference>
<reference evidence="3 4" key="1">
    <citation type="journal article" date="2019" name="Int. J. Syst. Evol. Microbiol.">
        <title>The Global Catalogue of Microorganisms (GCM) 10K type strain sequencing project: providing services to taxonomists for standard genome sequencing and annotation.</title>
        <authorList>
            <consortium name="The Broad Institute Genomics Platform"/>
            <consortium name="The Broad Institute Genome Sequencing Center for Infectious Disease"/>
            <person name="Wu L."/>
            <person name="Ma J."/>
        </authorList>
    </citation>
    <scope>NUCLEOTIDE SEQUENCE [LARGE SCALE GENOMIC DNA]</scope>
    <source>
        <strain evidence="3 4">JCM 3146</strain>
    </source>
</reference>
<dbReference type="PANTHER" id="PTHR33542:SF5">
    <property type="entry name" value="FERROCHELATASE CHE1"/>
    <property type="match status" value="1"/>
</dbReference>
<evidence type="ECO:0000256" key="1">
    <source>
        <dbReference type="ARBA" id="ARBA00022723"/>
    </source>
</evidence>
<name>A0ABN0W639_9ACTN</name>
<evidence type="ECO:0000256" key="2">
    <source>
        <dbReference type="ARBA" id="ARBA00023239"/>
    </source>
</evidence>
<keyword evidence="4" id="KW-1185">Reference proteome</keyword>
<dbReference type="InterPro" id="IPR002762">
    <property type="entry name" value="CbiX-like"/>
</dbReference>
<protein>
    <submittedName>
        <fullName evidence="3">Sirohydrochlorin chelatase</fullName>
    </submittedName>
</protein>
<organism evidence="3 4">
    <name type="scientific">Actinoallomurus spadix</name>
    <dbReference type="NCBI Taxonomy" id="79912"/>
    <lineage>
        <taxon>Bacteria</taxon>
        <taxon>Bacillati</taxon>
        <taxon>Actinomycetota</taxon>
        <taxon>Actinomycetes</taxon>
        <taxon>Streptosporangiales</taxon>
        <taxon>Thermomonosporaceae</taxon>
        <taxon>Actinoallomurus</taxon>
    </lineage>
</organism>
<gene>
    <name evidence="3" type="ORF">GCM10010151_14540</name>
</gene>
<dbReference type="CDD" id="cd03416">
    <property type="entry name" value="CbiX_SirB_N"/>
    <property type="match status" value="1"/>
</dbReference>
<dbReference type="InterPro" id="IPR050963">
    <property type="entry name" value="Sirohydro_Cobaltochel/CbiX"/>
</dbReference>
<evidence type="ECO:0000313" key="4">
    <source>
        <dbReference type="Proteomes" id="UP001501822"/>
    </source>
</evidence>
<dbReference type="CDD" id="cd03414">
    <property type="entry name" value="CbiX_SirB_C"/>
    <property type="match status" value="1"/>
</dbReference>
<keyword evidence="1" id="KW-0479">Metal-binding</keyword>
<accession>A0ABN0W639</accession>
<dbReference type="Proteomes" id="UP001501822">
    <property type="component" value="Unassembled WGS sequence"/>
</dbReference>
<evidence type="ECO:0000313" key="3">
    <source>
        <dbReference type="EMBL" id="GAA0325707.1"/>
    </source>
</evidence>
<dbReference type="PANTHER" id="PTHR33542">
    <property type="entry name" value="SIROHYDROCHLORIN FERROCHELATASE, CHLOROPLASTIC"/>
    <property type="match status" value="1"/>
</dbReference>
<proteinExistence type="predicted"/>